<reference evidence="2" key="1">
    <citation type="submission" date="2025-08" db="UniProtKB">
        <authorList>
            <consortium name="Ensembl"/>
        </authorList>
    </citation>
    <scope>IDENTIFICATION</scope>
</reference>
<evidence type="ECO:0000313" key="2">
    <source>
        <dbReference type="Ensembl" id="ENSNMLP00000026520.1"/>
    </source>
</evidence>
<dbReference type="InterPro" id="IPR013694">
    <property type="entry name" value="VIT"/>
</dbReference>
<dbReference type="Pfam" id="PF13757">
    <property type="entry name" value="VIT_2"/>
    <property type="match status" value="1"/>
</dbReference>
<dbReference type="InterPro" id="IPR052627">
    <property type="entry name" value="VWA_domain-containing"/>
</dbReference>
<feature type="domain" description="VIT" evidence="1">
    <location>
        <begin position="3"/>
        <end position="78"/>
    </location>
</feature>
<sequence length="134" mass="14403">MVGLRNRSTWEPLLLKASCIKSCANGCSLGISAQLTYANADVDAVEGVFVYPLEEKEVVVGFEAVIAGRLVGVHIESRGKLKDCCLDCCSEFGLEGLCDNNREWGCCGRANFDIQCTNGVQSSKTNSTTSKINT</sequence>
<dbReference type="Proteomes" id="UP000694523">
    <property type="component" value="Unplaced"/>
</dbReference>
<evidence type="ECO:0000259" key="1">
    <source>
        <dbReference type="Pfam" id="PF13757"/>
    </source>
</evidence>
<protein>
    <recommendedName>
        <fullName evidence="1">VIT domain-containing protein</fullName>
    </recommendedName>
</protein>
<organism evidence="2 3">
    <name type="scientific">Neogobius melanostomus</name>
    <name type="common">round goby</name>
    <dbReference type="NCBI Taxonomy" id="47308"/>
    <lineage>
        <taxon>Eukaryota</taxon>
        <taxon>Metazoa</taxon>
        <taxon>Chordata</taxon>
        <taxon>Craniata</taxon>
        <taxon>Vertebrata</taxon>
        <taxon>Euteleostomi</taxon>
        <taxon>Actinopterygii</taxon>
        <taxon>Neopterygii</taxon>
        <taxon>Teleostei</taxon>
        <taxon>Neoteleostei</taxon>
        <taxon>Acanthomorphata</taxon>
        <taxon>Gobiaria</taxon>
        <taxon>Gobiiformes</taxon>
        <taxon>Gobioidei</taxon>
        <taxon>Gobiidae</taxon>
        <taxon>Benthophilinae</taxon>
        <taxon>Neogobiini</taxon>
        <taxon>Neogobius</taxon>
    </lineage>
</organism>
<proteinExistence type="predicted"/>
<dbReference type="Ensembl" id="ENSNMLT00000029640.1">
    <property type="protein sequence ID" value="ENSNMLP00000026520.1"/>
    <property type="gene ID" value="ENSNMLG00000016922.1"/>
</dbReference>
<accession>A0A8C6TSA0</accession>
<name>A0A8C6TSA0_9GOBI</name>
<dbReference type="PANTHER" id="PTHR46299:SF2">
    <property type="entry name" value="VON WILLEBRAND FACTOR A DOMAIN-CONTAINING PROTEIN 5B2"/>
    <property type="match status" value="1"/>
</dbReference>
<reference evidence="2" key="2">
    <citation type="submission" date="2025-09" db="UniProtKB">
        <authorList>
            <consortium name="Ensembl"/>
        </authorList>
    </citation>
    <scope>IDENTIFICATION</scope>
</reference>
<dbReference type="PANTHER" id="PTHR46299">
    <property type="entry name" value="VON WILLEBRAND FACTOR A DOMAIN-CONTAINING PROTEIN 5B2-RELATED"/>
    <property type="match status" value="1"/>
</dbReference>
<dbReference type="AlphaFoldDB" id="A0A8C6TSA0"/>
<evidence type="ECO:0000313" key="3">
    <source>
        <dbReference type="Proteomes" id="UP000694523"/>
    </source>
</evidence>
<keyword evidence="3" id="KW-1185">Reference proteome</keyword>